<dbReference type="SMART" id="SM00837">
    <property type="entry name" value="DPBB_1"/>
    <property type="match status" value="1"/>
</dbReference>
<evidence type="ECO:0000256" key="6">
    <source>
        <dbReference type="ARBA" id="ARBA00023316"/>
    </source>
</evidence>
<feature type="domain" description="Expansin-like CBD" evidence="9">
    <location>
        <begin position="185"/>
        <end position="265"/>
    </location>
</feature>
<reference evidence="11" key="1">
    <citation type="journal article" date="2024" name="IScience">
        <title>Strigolactones Initiate the Formation of Haustorium-like Structures in Castilleja.</title>
        <authorList>
            <person name="Buerger M."/>
            <person name="Peterson D."/>
            <person name="Chory J."/>
        </authorList>
    </citation>
    <scope>NUCLEOTIDE SEQUENCE [LARGE SCALE GENOMIC DNA]</scope>
</reference>
<dbReference type="GO" id="GO:0071555">
    <property type="term" value="P:cell wall organization"/>
    <property type="evidence" value="ECO:0007669"/>
    <property type="project" value="UniProtKB-KW"/>
</dbReference>
<dbReference type="AlphaFoldDB" id="A0ABD3DYT5"/>
<dbReference type="PROSITE" id="PS50842">
    <property type="entry name" value="EXPANSIN_EG45"/>
    <property type="match status" value="1"/>
</dbReference>
<dbReference type="InterPro" id="IPR009009">
    <property type="entry name" value="RlpA-like_DPBB"/>
</dbReference>
<evidence type="ECO:0000256" key="1">
    <source>
        <dbReference type="ARBA" id="ARBA00005392"/>
    </source>
</evidence>
<organism evidence="10 11">
    <name type="scientific">Castilleja foliolosa</name>
    <dbReference type="NCBI Taxonomy" id="1961234"/>
    <lineage>
        <taxon>Eukaryota</taxon>
        <taxon>Viridiplantae</taxon>
        <taxon>Streptophyta</taxon>
        <taxon>Embryophyta</taxon>
        <taxon>Tracheophyta</taxon>
        <taxon>Spermatophyta</taxon>
        <taxon>Magnoliopsida</taxon>
        <taxon>eudicotyledons</taxon>
        <taxon>Gunneridae</taxon>
        <taxon>Pentapetalae</taxon>
        <taxon>asterids</taxon>
        <taxon>lamiids</taxon>
        <taxon>Lamiales</taxon>
        <taxon>Orobanchaceae</taxon>
        <taxon>Pedicularideae</taxon>
        <taxon>Castillejinae</taxon>
        <taxon>Castilleja</taxon>
    </lineage>
</organism>
<dbReference type="PANTHER" id="PTHR31867">
    <property type="entry name" value="EXPANSIN-A15"/>
    <property type="match status" value="1"/>
</dbReference>
<evidence type="ECO:0000259" key="8">
    <source>
        <dbReference type="PROSITE" id="PS50842"/>
    </source>
</evidence>
<gene>
    <name evidence="10" type="primary">EXPA7</name>
    <name evidence="10" type="ORF">CASFOL_008200</name>
</gene>
<dbReference type="InterPro" id="IPR007117">
    <property type="entry name" value="Expansin_CBD"/>
</dbReference>
<keyword evidence="11" id="KW-1185">Reference proteome</keyword>
<keyword evidence="6 7" id="KW-0961">Cell wall biogenesis/degradation</keyword>
<proteinExistence type="inferred from homology"/>
<evidence type="ECO:0000256" key="4">
    <source>
        <dbReference type="ARBA" id="ARBA00022729"/>
    </source>
</evidence>
<dbReference type="Pfam" id="PF01357">
    <property type="entry name" value="Expansin_C"/>
    <property type="match status" value="1"/>
</dbReference>
<evidence type="ECO:0000256" key="7">
    <source>
        <dbReference type="RuleBase" id="RU365023"/>
    </source>
</evidence>
<dbReference type="PRINTS" id="PR01226">
    <property type="entry name" value="EXPANSIN"/>
</dbReference>
<keyword evidence="4 7" id="KW-0732">Signal</keyword>
<dbReference type="SUPFAM" id="SSF49590">
    <property type="entry name" value="PHL pollen allergen"/>
    <property type="match status" value="1"/>
</dbReference>
<feature type="signal peptide" evidence="7">
    <location>
        <begin position="1"/>
        <end position="30"/>
    </location>
</feature>
<dbReference type="Gene3D" id="2.60.40.760">
    <property type="entry name" value="Expansin, cellulose-binding-like domain"/>
    <property type="match status" value="1"/>
</dbReference>
<feature type="chain" id="PRO_5044535227" description="Expansin" evidence="7">
    <location>
        <begin position="31"/>
        <end position="270"/>
    </location>
</feature>
<evidence type="ECO:0000259" key="9">
    <source>
        <dbReference type="PROSITE" id="PS50843"/>
    </source>
</evidence>
<keyword evidence="5" id="KW-0472">Membrane</keyword>
<dbReference type="Pfam" id="PF03330">
    <property type="entry name" value="DPBB_1"/>
    <property type="match status" value="1"/>
</dbReference>
<dbReference type="InterPro" id="IPR036749">
    <property type="entry name" value="Expansin_CBD_sf"/>
</dbReference>
<keyword evidence="2 7" id="KW-0134">Cell wall</keyword>
<accession>A0ABD3DYT5</accession>
<dbReference type="GO" id="GO:0016020">
    <property type="term" value="C:membrane"/>
    <property type="evidence" value="ECO:0007669"/>
    <property type="project" value="UniProtKB-SubCell"/>
</dbReference>
<evidence type="ECO:0000313" key="10">
    <source>
        <dbReference type="EMBL" id="KAL3647232.1"/>
    </source>
</evidence>
<dbReference type="EMBL" id="JAVIJP010000009">
    <property type="protein sequence ID" value="KAL3647232.1"/>
    <property type="molecule type" value="Genomic_DNA"/>
</dbReference>
<evidence type="ECO:0000256" key="2">
    <source>
        <dbReference type="ARBA" id="ARBA00022512"/>
    </source>
</evidence>
<comment type="similarity">
    <text evidence="1 7">Belongs to the expansin family. Expansin A subfamily.</text>
</comment>
<dbReference type="InterPro" id="IPR007118">
    <property type="entry name" value="Expan_Lol_pI"/>
</dbReference>
<name>A0ABD3DYT5_9LAMI</name>
<dbReference type="GO" id="GO:0009653">
    <property type="term" value="P:anatomical structure morphogenesis"/>
    <property type="evidence" value="ECO:0007669"/>
    <property type="project" value="UniProtKB-ARBA"/>
</dbReference>
<comment type="subcellular location">
    <subcellularLocation>
        <location evidence="7">Secreted</location>
        <location evidence="7">Cell wall</location>
    </subcellularLocation>
    <subcellularLocation>
        <location evidence="7">Membrane</location>
        <topology evidence="7">Peripheral membrane protein</topology>
    </subcellularLocation>
</comment>
<dbReference type="Proteomes" id="UP001632038">
    <property type="component" value="Unassembled WGS sequence"/>
</dbReference>
<sequence>MASSSPLLHSCHLISLTIFLAMSFSSKSLAAGYYARPVFRPTPWKLAFATFYGDETASETMGGACGYENLFNSGYGTATAALSSVLFNNGYGCGQCFQIRCVNSKWCYKGSPITTVTATNLCPPNWSQDSNHGGWCNPPRTHFDMAKPAFMKIAQWNGGIVPVMFRRVTCIRRGGLRFRFQGNGYWLLVYVMNVGGGGDVANMWVKGSKTGWISMSHNWGASYQAFATLGGQSLSFKITSYTSHETIIAYNVAPANWHVGMTYSANVNFH</sequence>
<dbReference type="InterPro" id="IPR036908">
    <property type="entry name" value="RlpA-like_sf"/>
</dbReference>
<feature type="domain" description="Expansin-like EG45" evidence="8">
    <location>
        <begin position="62"/>
        <end position="175"/>
    </location>
</feature>
<comment type="caution">
    <text evidence="10">The sequence shown here is derived from an EMBL/GenBank/DDBJ whole genome shotgun (WGS) entry which is preliminary data.</text>
</comment>
<keyword evidence="3 7" id="KW-0964">Secreted</keyword>
<dbReference type="PROSITE" id="PS50843">
    <property type="entry name" value="EXPANSIN_CBD"/>
    <property type="match status" value="1"/>
</dbReference>
<comment type="function">
    <text evidence="7">Causes loosening and extension of plant cell walls by disrupting non-covalent bonding between cellulose microfibrils and matrix glucans. No enzymatic activity has been found.</text>
</comment>
<dbReference type="InterPro" id="IPR002963">
    <property type="entry name" value="Expansin"/>
</dbReference>
<dbReference type="PRINTS" id="PR01225">
    <property type="entry name" value="EXPANSNFAMLY"/>
</dbReference>
<protein>
    <recommendedName>
        <fullName evidence="7">Expansin</fullName>
    </recommendedName>
</protein>
<dbReference type="Gene3D" id="2.40.40.10">
    <property type="entry name" value="RlpA-like domain"/>
    <property type="match status" value="1"/>
</dbReference>
<evidence type="ECO:0000313" key="11">
    <source>
        <dbReference type="Proteomes" id="UP001632038"/>
    </source>
</evidence>
<evidence type="ECO:0000256" key="3">
    <source>
        <dbReference type="ARBA" id="ARBA00022525"/>
    </source>
</evidence>
<dbReference type="SUPFAM" id="SSF50685">
    <property type="entry name" value="Barwin-like endoglucanases"/>
    <property type="match status" value="1"/>
</dbReference>
<dbReference type="InterPro" id="IPR007112">
    <property type="entry name" value="Expansin/allergen_DPBB_dom"/>
</dbReference>
<evidence type="ECO:0000256" key="5">
    <source>
        <dbReference type="ARBA" id="ARBA00023136"/>
    </source>
</evidence>
<dbReference type="CDD" id="cd22274">
    <property type="entry name" value="DPBB_EXPA_N"/>
    <property type="match status" value="1"/>
</dbReference>